<sequence>SNAFLPGAGGAQGAIAQSVREEIHFEGLSVSPDERRVIVGGTEAELTVKEFDLLLTLSEYPGRVYSRSQLLSLIWDTEFDGDTTTVTVHIRRLREKLEPIPSEPSWIKTVWGIGYKFEGKRQS</sequence>
<evidence type="ECO:0000256" key="2">
    <source>
        <dbReference type="ARBA" id="ARBA00023012"/>
    </source>
</evidence>
<evidence type="ECO:0000256" key="6">
    <source>
        <dbReference type="PROSITE-ProRule" id="PRU01091"/>
    </source>
</evidence>
<evidence type="ECO:0000256" key="1">
    <source>
        <dbReference type="ARBA" id="ARBA00022553"/>
    </source>
</evidence>
<evidence type="ECO:0000256" key="4">
    <source>
        <dbReference type="ARBA" id="ARBA00023125"/>
    </source>
</evidence>
<dbReference type="InterPro" id="IPR039420">
    <property type="entry name" value="WalR-like"/>
</dbReference>
<dbReference type="PROSITE" id="PS51755">
    <property type="entry name" value="OMPR_PHOB"/>
    <property type="match status" value="1"/>
</dbReference>
<evidence type="ECO:0000313" key="9">
    <source>
        <dbReference type="Proteomes" id="UP001519887"/>
    </source>
</evidence>
<dbReference type="Gene3D" id="1.10.10.10">
    <property type="entry name" value="Winged helix-like DNA-binding domain superfamily/Winged helix DNA-binding domain"/>
    <property type="match status" value="1"/>
</dbReference>
<dbReference type="SUPFAM" id="SSF46894">
    <property type="entry name" value="C-terminal effector domain of the bipartite response regulators"/>
    <property type="match status" value="1"/>
</dbReference>
<keyword evidence="2" id="KW-0902">Two-component regulatory system</keyword>
<evidence type="ECO:0000313" key="8">
    <source>
        <dbReference type="EMBL" id="MBW7460903.1"/>
    </source>
</evidence>
<keyword evidence="1" id="KW-0597">Phosphoprotein</keyword>
<dbReference type="CDD" id="cd00383">
    <property type="entry name" value="trans_reg_C"/>
    <property type="match status" value="1"/>
</dbReference>
<dbReference type="Pfam" id="PF00486">
    <property type="entry name" value="Trans_reg_C"/>
    <property type="match status" value="1"/>
</dbReference>
<accession>A0ABS7CIY3</accession>
<dbReference type="SMART" id="SM00862">
    <property type="entry name" value="Trans_reg_C"/>
    <property type="match status" value="1"/>
</dbReference>
<dbReference type="InterPro" id="IPR016032">
    <property type="entry name" value="Sig_transdc_resp-reg_C-effctor"/>
</dbReference>
<keyword evidence="3" id="KW-0805">Transcription regulation</keyword>
<dbReference type="PANTHER" id="PTHR48111">
    <property type="entry name" value="REGULATOR OF RPOS"/>
    <property type="match status" value="1"/>
</dbReference>
<keyword evidence="5" id="KW-0804">Transcription</keyword>
<feature type="DNA-binding region" description="OmpR/PhoB-type" evidence="6">
    <location>
        <begin position="20"/>
        <end position="119"/>
    </location>
</feature>
<feature type="non-terminal residue" evidence="8">
    <location>
        <position position="1"/>
    </location>
</feature>
<dbReference type="InterPro" id="IPR036388">
    <property type="entry name" value="WH-like_DNA-bd_sf"/>
</dbReference>
<feature type="domain" description="OmpR/PhoB-type" evidence="7">
    <location>
        <begin position="20"/>
        <end position="119"/>
    </location>
</feature>
<proteinExistence type="predicted"/>
<comment type="caution">
    <text evidence="8">The sequence shown here is derived from an EMBL/GenBank/DDBJ whole genome shotgun (WGS) entry which is preliminary data.</text>
</comment>
<organism evidence="8 9">
    <name type="scientific">Paenibacillus sepulcri</name>
    <dbReference type="NCBI Taxonomy" id="359917"/>
    <lineage>
        <taxon>Bacteria</taxon>
        <taxon>Bacillati</taxon>
        <taxon>Bacillota</taxon>
        <taxon>Bacilli</taxon>
        <taxon>Bacillales</taxon>
        <taxon>Paenibacillaceae</taxon>
        <taxon>Paenibacillus</taxon>
    </lineage>
</organism>
<name>A0ABS7CIY3_9BACL</name>
<gene>
    <name evidence="8" type="ORF">K0U00_43265</name>
</gene>
<dbReference type="PANTHER" id="PTHR48111:SF1">
    <property type="entry name" value="TWO-COMPONENT RESPONSE REGULATOR ORR33"/>
    <property type="match status" value="1"/>
</dbReference>
<dbReference type="EMBL" id="JAHZIK010002543">
    <property type="protein sequence ID" value="MBW7460903.1"/>
    <property type="molecule type" value="Genomic_DNA"/>
</dbReference>
<protein>
    <submittedName>
        <fullName evidence="8">Response regulator transcription factor</fullName>
    </submittedName>
</protein>
<evidence type="ECO:0000259" key="7">
    <source>
        <dbReference type="PROSITE" id="PS51755"/>
    </source>
</evidence>
<evidence type="ECO:0000256" key="5">
    <source>
        <dbReference type="ARBA" id="ARBA00023163"/>
    </source>
</evidence>
<evidence type="ECO:0000256" key="3">
    <source>
        <dbReference type="ARBA" id="ARBA00023015"/>
    </source>
</evidence>
<reference evidence="8 9" key="1">
    <citation type="submission" date="2021-07" db="EMBL/GenBank/DDBJ databases">
        <title>Paenibacillus radiodurans sp. nov., isolated from the southeastern edge of Tengger Desert.</title>
        <authorList>
            <person name="Zhang G."/>
        </authorList>
    </citation>
    <scope>NUCLEOTIDE SEQUENCE [LARGE SCALE GENOMIC DNA]</scope>
    <source>
        <strain evidence="8 9">CCM 7311</strain>
    </source>
</reference>
<dbReference type="Proteomes" id="UP001519887">
    <property type="component" value="Unassembled WGS sequence"/>
</dbReference>
<keyword evidence="9" id="KW-1185">Reference proteome</keyword>
<keyword evidence="4 6" id="KW-0238">DNA-binding</keyword>
<dbReference type="InterPro" id="IPR001867">
    <property type="entry name" value="OmpR/PhoB-type_DNA-bd"/>
</dbReference>